<evidence type="ECO:0000313" key="2">
    <source>
        <dbReference type="EMBL" id="PNI41638.1"/>
    </source>
</evidence>
<dbReference type="Proteomes" id="UP000236370">
    <property type="component" value="Unassembled WGS sequence"/>
</dbReference>
<dbReference type="EMBL" id="NBAG03000317">
    <property type="protein sequence ID" value="PNI41639.1"/>
    <property type="molecule type" value="Genomic_DNA"/>
</dbReference>
<gene>
    <name evidence="3" type="ORF">CK820_G0033370</name>
</gene>
<evidence type="ECO:0000256" key="1">
    <source>
        <dbReference type="SAM" id="MobiDB-lite"/>
    </source>
</evidence>
<feature type="compositionally biased region" description="Basic residues" evidence="1">
    <location>
        <begin position="1"/>
        <end position="10"/>
    </location>
</feature>
<accession>A0A2J8L300</accession>
<comment type="caution">
    <text evidence="3">The sequence shown here is derived from an EMBL/GenBank/DDBJ whole genome shotgun (WGS) entry which is preliminary data.</text>
</comment>
<evidence type="ECO:0000313" key="3">
    <source>
        <dbReference type="EMBL" id="PNI41639.1"/>
    </source>
</evidence>
<feature type="region of interest" description="Disordered" evidence="1">
    <location>
        <begin position="1"/>
        <end position="24"/>
    </location>
</feature>
<evidence type="ECO:0000313" key="4">
    <source>
        <dbReference type="Proteomes" id="UP000236370"/>
    </source>
</evidence>
<name>A0A2J8L300_PANTR</name>
<reference evidence="3 4" key="1">
    <citation type="submission" date="2017-12" db="EMBL/GenBank/DDBJ databases">
        <title>High-resolution comparative analysis of great ape genomes.</title>
        <authorList>
            <person name="Pollen A."/>
            <person name="Hastie A."/>
            <person name="Hormozdiari F."/>
            <person name="Dougherty M."/>
            <person name="Liu R."/>
            <person name="Chaisson M."/>
            <person name="Hoppe E."/>
            <person name="Hill C."/>
            <person name="Pang A."/>
            <person name="Hillier L."/>
            <person name="Baker C."/>
            <person name="Armstrong J."/>
            <person name="Shendure J."/>
            <person name="Paten B."/>
            <person name="Wilson R."/>
            <person name="Chao H."/>
            <person name="Schneider V."/>
            <person name="Ventura M."/>
            <person name="Kronenberg Z."/>
            <person name="Murali S."/>
            <person name="Gordon D."/>
            <person name="Cantsilieris S."/>
            <person name="Munson K."/>
            <person name="Nelson B."/>
            <person name="Raja A."/>
            <person name="Underwood J."/>
            <person name="Diekhans M."/>
            <person name="Fiddes I."/>
            <person name="Haussler D."/>
            <person name="Eichler E."/>
        </authorList>
    </citation>
    <scope>NUCLEOTIDE SEQUENCE [LARGE SCALE GENOMIC DNA]</scope>
    <source>
        <strain evidence="3">Yerkes chimp pedigree #C0471</strain>
        <tissue evidence="3">Blood</tissue>
    </source>
</reference>
<protein>
    <submittedName>
        <fullName evidence="2">GABRA4 isoform 2</fullName>
    </submittedName>
    <submittedName>
        <fullName evidence="3">GABRA4 isoform 3</fullName>
    </submittedName>
</protein>
<dbReference type="AlphaFoldDB" id="A0A2J8L300"/>
<dbReference type="EMBL" id="NBAG03000317">
    <property type="protein sequence ID" value="PNI41638.1"/>
    <property type="molecule type" value="Genomic_DNA"/>
</dbReference>
<organism evidence="3 4">
    <name type="scientific">Pan troglodytes</name>
    <name type="common">Chimpanzee</name>
    <dbReference type="NCBI Taxonomy" id="9598"/>
    <lineage>
        <taxon>Eukaryota</taxon>
        <taxon>Metazoa</taxon>
        <taxon>Chordata</taxon>
        <taxon>Craniata</taxon>
        <taxon>Vertebrata</taxon>
        <taxon>Euteleostomi</taxon>
        <taxon>Mammalia</taxon>
        <taxon>Eutheria</taxon>
        <taxon>Euarchontoglires</taxon>
        <taxon>Primates</taxon>
        <taxon>Haplorrhini</taxon>
        <taxon>Catarrhini</taxon>
        <taxon>Hominidae</taxon>
        <taxon>Pan</taxon>
    </lineage>
</organism>
<proteinExistence type="predicted"/>
<sequence length="36" mass="4268">MVSAKKFKRIPRTEPKGGEIVHRKFHPHPGQFARWL</sequence>
<dbReference type="SMR" id="A0A2J8L300"/>
<feature type="compositionally biased region" description="Basic and acidic residues" evidence="1">
    <location>
        <begin position="11"/>
        <end position="22"/>
    </location>
</feature>